<dbReference type="EMBL" id="JAAGLI010000068">
    <property type="protein sequence ID" value="NEA21397.1"/>
    <property type="molecule type" value="Genomic_DNA"/>
</dbReference>
<dbReference type="InterPro" id="IPR043519">
    <property type="entry name" value="NT_sf"/>
</dbReference>
<feature type="region of interest" description="Disordered" evidence="1">
    <location>
        <begin position="869"/>
        <end position="932"/>
    </location>
</feature>
<sequence>GDDGPAARGGEGPGARGDDAAPRSDDGTRHGDEDGPDHDGDTGETPPEGLPDHLHDVYRGSQETPAGRAFYGPGEGSMRDLASRVPADPQRFIVDGHGDPDGMRVGDRRLSVDEVADLIRNDPNWDGREVLLLSCETGDGQFAAQLAQRLGVPVTAPHGLAWSDSDGNVYASSGRPGEDGRTRPDLPPNGGWQTHRPDGSAAPAGRDGYAPGHPVQDGGTSGPARPGDGDATRGSPSQDPWNPPQVDRAATQDHALRPDQHAADVDYPKREGRHRILALDGNGDPVLDPSGQPVVRSIVYTNADGQVTHVTNPQAEGEPGALRDPNENIDLTQPRPGVVHQIDFGQGDPHVFVGGEDGRSPAAAPFDPPTHTADGEPLNEVTRTHNPSDGPYSARQPLDADARIEVRDGDGRLHGIFWTDGDGNITHVRTWFGDKDGVANYNPELGLLSHKNDGVPLPNVNYMVEPRDRFATLDPADFDPSDAVRRGDLGALREDDPNGIPGQTTTAGANGPQHQVPPGTFLFHTDDNGQTDMATGRPDYAVGGGARYGAQGHVGHMGNKEYSGTRFNGGHIFGHQGQGPRERINYFPQWEVENQGQNAHQVTRPESWFGLEERLAALDQDPLNNRRIGRFEFFAEPNHTAGGDLAYTPRVIHARWSETDFNTTPPTTTVHYRSFYNLPPNQHGTAPTLPTDANGNPKGPARPFGWTDPAPRSAGEPPEPMARSADPTPPDDAASRPDPADAPRPDRPDAQTPETQRNPETSETSETPQRASDEVMRTIHDDPAVRDMLDQAGEPLGDQLRTQLRDTLPNHPELARIIAGDGLNDVETSLRESLLARPKTLNSVLTHPEAVRILEGAVHDVNERGADAILGGDRVKAQPTPLTPDQERISRDLADSVVNERRPGESREARVAPDQPDFDPSRVDPDQGRDDPYLNEYLDGLYAAKHESEALLHALVHDPELAEMGADPKLRPGDKDRVRALDKIMGDYEGDASRLNDLLGARIQFRSVDGLYQALGNIQRIAGEHGVQIVSVKDRMQNPVPSGYRDVQLTIRMPNGHIGELRLHLRSIDDVASYEHSLYEVRRDLPNVADNQNRAVTPEERALDEAIKQRVIGRFQQALDEALTDPPPRARTAGPQHTPPADAPAARP</sequence>
<gene>
    <name evidence="3" type="ORF">G3I70_02650</name>
</gene>
<evidence type="ECO:0000313" key="4">
    <source>
        <dbReference type="Proteomes" id="UP000475532"/>
    </source>
</evidence>
<feature type="compositionally biased region" description="Polar residues" evidence="1">
    <location>
        <begin position="752"/>
        <end position="770"/>
    </location>
</feature>
<dbReference type="CDD" id="cd05399">
    <property type="entry name" value="NT_Rel-Spo_like"/>
    <property type="match status" value="1"/>
</dbReference>
<feature type="region of interest" description="Disordered" evidence="1">
    <location>
        <begin position="1"/>
        <end position="81"/>
    </location>
</feature>
<feature type="compositionally biased region" description="Basic and acidic residues" evidence="1">
    <location>
        <begin position="733"/>
        <end position="749"/>
    </location>
</feature>
<feature type="non-terminal residue" evidence="3">
    <location>
        <position position="1"/>
    </location>
</feature>
<dbReference type="InterPro" id="IPR007685">
    <property type="entry name" value="RelA_SpoT"/>
</dbReference>
<dbReference type="GO" id="GO:0015969">
    <property type="term" value="P:guanosine tetraphosphate metabolic process"/>
    <property type="evidence" value="ECO:0007669"/>
    <property type="project" value="InterPro"/>
</dbReference>
<protein>
    <recommendedName>
        <fullName evidence="2">RelA/SpoT domain-containing protein</fullName>
    </recommendedName>
</protein>
<feature type="compositionally biased region" description="Basic and acidic residues" evidence="1">
    <location>
        <begin position="919"/>
        <end position="932"/>
    </location>
</feature>
<feature type="region of interest" description="Disordered" evidence="1">
    <location>
        <begin position="490"/>
        <end position="513"/>
    </location>
</feature>
<feature type="compositionally biased region" description="Pro residues" evidence="1">
    <location>
        <begin position="1137"/>
        <end position="1148"/>
    </location>
</feature>
<evidence type="ECO:0000256" key="1">
    <source>
        <dbReference type="SAM" id="MobiDB-lite"/>
    </source>
</evidence>
<organism evidence="3 4">
    <name type="scientific">Actinomadura bangladeshensis</name>
    <dbReference type="NCBI Taxonomy" id="453573"/>
    <lineage>
        <taxon>Bacteria</taxon>
        <taxon>Bacillati</taxon>
        <taxon>Actinomycetota</taxon>
        <taxon>Actinomycetes</taxon>
        <taxon>Streptosporangiales</taxon>
        <taxon>Thermomonosporaceae</taxon>
        <taxon>Actinomadura</taxon>
    </lineage>
</organism>
<feature type="non-terminal residue" evidence="3">
    <location>
        <position position="1148"/>
    </location>
</feature>
<feature type="compositionally biased region" description="Basic and acidic residues" evidence="1">
    <location>
        <begin position="250"/>
        <end position="270"/>
    </location>
</feature>
<proteinExistence type="predicted"/>
<feature type="domain" description="RelA/SpoT" evidence="2">
    <location>
        <begin position="976"/>
        <end position="1083"/>
    </location>
</feature>
<name>A0A6L9Q7G1_9ACTN</name>
<feature type="compositionally biased region" description="Basic and acidic residues" evidence="1">
    <location>
        <begin position="885"/>
        <end position="911"/>
    </location>
</feature>
<reference evidence="3 4" key="1">
    <citation type="submission" date="2020-01" db="EMBL/GenBank/DDBJ databases">
        <title>Insect and environment-associated Actinomycetes.</title>
        <authorList>
            <person name="Currrie C."/>
            <person name="Chevrette M."/>
            <person name="Carlson C."/>
            <person name="Stubbendieck R."/>
            <person name="Wendt-Pienkowski E."/>
        </authorList>
    </citation>
    <scope>NUCLEOTIDE SEQUENCE [LARGE SCALE GENOMIC DNA]</scope>
    <source>
        <strain evidence="3 4">SID10258</strain>
    </source>
</reference>
<feature type="region of interest" description="Disordered" evidence="1">
    <location>
        <begin position="1119"/>
        <end position="1148"/>
    </location>
</feature>
<evidence type="ECO:0000259" key="2">
    <source>
        <dbReference type="SMART" id="SM00954"/>
    </source>
</evidence>
<comment type="caution">
    <text evidence="3">The sequence shown here is derived from an EMBL/GenBank/DDBJ whole genome shotgun (WGS) entry which is preliminary data.</text>
</comment>
<evidence type="ECO:0000313" key="3">
    <source>
        <dbReference type="EMBL" id="NEA21397.1"/>
    </source>
</evidence>
<dbReference type="AlphaFoldDB" id="A0A6L9Q7G1"/>
<feature type="region of interest" description="Disordered" evidence="1">
    <location>
        <begin position="158"/>
        <end position="270"/>
    </location>
</feature>
<dbReference type="SUPFAM" id="SSF81301">
    <property type="entry name" value="Nucleotidyltransferase"/>
    <property type="match status" value="1"/>
</dbReference>
<accession>A0A6L9Q7G1</accession>
<feature type="region of interest" description="Disordered" evidence="1">
    <location>
        <begin position="357"/>
        <end position="396"/>
    </location>
</feature>
<dbReference type="Proteomes" id="UP000475532">
    <property type="component" value="Unassembled WGS sequence"/>
</dbReference>
<feature type="compositionally biased region" description="Basic and acidic residues" evidence="1">
    <location>
        <begin position="16"/>
        <end position="41"/>
    </location>
</feature>
<feature type="region of interest" description="Disordered" evidence="1">
    <location>
        <begin position="672"/>
        <end position="774"/>
    </location>
</feature>
<dbReference type="SMART" id="SM00954">
    <property type="entry name" value="RelA_SpoT"/>
    <property type="match status" value="1"/>
</dbReference>
<dbReference type="Gene3D" id="3.30.460.10">
    <property type="entry name" value="Beta Polymerase, domain 2"/>
    <property type="match status" value="1"/>
</dbReference>